<feature type="domain" description="Nucleotidyl transferase" evidence="10">
    <location>
        <begin position="7"/>
        <end position="260"/>
    </location>
</feature>
<keyword evidence="4 9" id="KW-0548">Nucleotidyltransferase</keyword>
<evidence type="ECO:0000256" key="4">
    <source>
        <dbReference type="ARBA" id="ARBA00022695"/>
    </source>
</evidence>
<comment type="pathway">
    <text evidence="9">Glycan biosynthesis; glycogen biosynthesis.</text>
</comment>
<keyword evidence="13" id="KW-1185">Reference proteome</keyword>
<evidence type="ECO:0000313" key="12">
    <source>
        <dbReference type="EMBL" id="KAB8138539.1"/>
    </source>
</evidence>
<comment type="subunit">
    <text evidence="9">Homotetramer.</text>
</comment>
<feature type="binding site" evidence="9">
    <location>
        <position position="164"/>
    </location>
    <ligand>
        <name>alpha-D-glucose 1-phosphate</name>
        <dbReference type="ChEBI" id="CHEBI:58601"/>
    </ligand>
</feature>
<dbReference type="InterPro" id="IPR056818">
    <property type="entry name" value="GlmU/GlgC-like_hexapep"/>
</dbReference>
<dbReference type="EC" id="2.7.7.27" evidence="9"/>
<dbReference type="Gene3D" id="3.90.550.10">
    <property type="entry name" value="Spore Coat Polysaccharide Biosynthesis Protein SpsA, Chain A"/>
    <property type="match status" value="1"/>
</dbReference>
<keyword evidence="6 9" id="KW-0067">ATP-binding</keyword>
<evidence type="ECO:0000256" key="6">
    <source>
        <dbReference type="ARBA" id="ARBA00022840"/>
    </source>
</evidence>
<evidence type="ECO:0000256" key="2">
    <source>
        <dbReference type="ARBA" id="ARBA00022600"/>
    </source>
</evidence>
<evidence type="ECO:0000259" key="11">
    <source>
        <dbReference type="Pfam" id="PF24894"/>
    </source>
</evidence>
<feature type="site" description="Could play a key role in the communication between the regulatory and the substrate sites" evidence="9">
    <location>
        <position position="59"/>
    </location>
</feature>
<dbReference type="InterPro" id="IPR029044">
    <property type="entry name" value="Nucleotide-diphossugar_trans"/>
</dbReference>
<comment type="similarity">
    <text evidence="1 9">Belongs to the bacterial/plant glucose-1-phosphate adenylyltransferase family.</text>
</comment>
<dbReference type="GO" id="GO:0008878">
    <property type="term" value="F:glucose-1-phosphate adenylyltransferase activity"/>
    <property type="evidence" value="ECO:0007669"/>
    <property type="project" value="UniProtKB-UniRule"/>
</dbReference>
<dbReference type="InterPro" id="IPR005836">
    <property type="entry name" value="ADP_Glu_pyroP_CS"/>
</dbReference>
<dbReference type="SUPFAM" id="SSF51161">
    <property type="entry name" value="Trimeric LpxA-like enzymes"/>
    <property type="match status" value="1"/>
</dbReference>
<feature type="domain" description="Glucose-1-phosphate adenylyltransferase/Bifunctional protein GlmU-like C-terminal hexapeptide" evidence="11">
    <location>
        <begin position="288"/>
        <end position="360"/>
    </location>
</feature>
<dbReference type="Proteomes" id="UP000480246">
    <property type="component" value="Unassembled WGS sequence"/>
</dbReference>
<feature type="binding site" evidence="9">
    <location>
        <begin position="179"/>
        <end position="180"/>
    </location>
    <ligand>
        <name>alpha-D-glucose 1-phosphate</name>
        <dbReference type="ChEBI" id="CHEBI:58601"/>
    </ligand>
</feature>
<dbReference type="AlphaFoldDB" id="A0A7C8GUM0"/>
<dbReference type="HAMAP" id="MF_00624">
    <property type="entry name" value="GlgC"/>
    <property type="match status" value="1"/>
</dbReference>
<comment type="catalytic activity">
    <reaction evidence="9">
        <text>alpha-D-glucose 1-phosphate + ATP + H(+) = ADP-alpha-D-glucose + diphosphate</text>
        <dbReference type="Rhea" id="RHEA:12120"/>
        <dbReference type="ChEBI" id="CHEBI:15378"/>
        <dbReference type="ChEBI" id="CHEBI:30616"/>
        <dbReference type="ChEBI" id="CHEBI:33019"/>
        <dbReference type="ChEBI" id="CHEBI:57498"/>
        <dbReference type="ChEBI" id="CHEBI:58601"/>
        <dbReference type="EC" id="2.7.7.27"/>
    </reaction>
</comment>
<comment type="function">
    <text evidence="9">Involved in the biosynthesis of ADP-glucose, a building block required for the elongation reactions to produce glycogen. Catalyzes the reaction between ATP and alpha-D-glucose 1-phosphate (G1P) to produce pyrophosphate and ADP-Glc.</text>
</comment>
<dbReference type="Gene3D" id="2.160.10.10">
    <property type="entry name" value="Hexapeptide repeat proteins"/>
    <property type="match status" value="1"/>
</dbReference>
<dbReference type="RefSeq" id="WP_153401810.1">
    <property type="nucleotide sequence ID" value="NZ_ML762425.1"/>
</dbReference>
<evidence type="ECO:0000256" key="3">
    <source>
        <dbReference type="ARBA" id="ARBA00022679"/>
    </source>
</evidence>
<feature type="binding site" evidence="9">
    <location>
        <position position="190"/>
    </location>
    <ligand>
        <name>alpha-D-glucose 1-phosphate</name>
        <dbReference type="ChEBI" id="CHEBI:58601"/>
    </ligand>
</feature>
<gene>
    <name evidence="9" type="primary">glgC</name>
    <name evidence="12" type="ORF">F9U64_04505</name>
</gene>
<keyword evidence="7 9" id="KW-0320">Glycogen biosynthesis</keyword>
<dbReference type="NCBIfam" id="NF003670">
    <property type="entry name" value="PRK05293.1"/>
    <property type="match status" value="1"/>
</dbReference>
<keyword evidence="8 9" id="KW-0119">Carbohydrate metabolism</keyword>
<keyword evidence="5 9" id="KW-0547">Nucleotide-binding</keyword>
<evidence type="ECO:0000313" key="13">
    <source>
        <dbReference type="Proteomes" id="UP000480246"/>
    </source>
</evidence>
<dbReference type="PANTHER" id="PTHR43523">
    <property type="entry name" value="GLUCOSE-1-PHOSPHATE ADENYLYLTRANSFERASE-RELATED"/>
    <property type="match status" value="1"/>
</dbReference>
<dbReference type="PROSITE" id="PS00809">
    <property type="entry name" value="ADP_GLC_PYROPHOSPH_2"/>
    <property type="match status" value="1"/>
</dbReference>
<dbReference type="CDD" id="cd02508">
    <property type="entry name" value="ADP_Glucose_PP"/>
    <property type="match status" value="1"/>
</dbReference>
<dbReference type="InterPro" id="IPR011004">
    <property type="entry name" value="Trimer_LpxA-like_sf"/>
</dbReference>
<accession>A0A7C8GUM0</accession>
<dbReference type="InterPro" id="IPR023049">
    <property type="entry name" value="GlgC_bac"/>
</dbReference>
<dbReference type="Pfam" id="PF00483">
    <property type="entry name" value="NTP_transferase"/>
    <property type="match status" value="1"/>
</dbReference>
<dbReference type="PROSITE" id="PS00810">
    <property type="entry name" value="ADP_GLC_PYROPHOSPH_3"/>
    <property type="match status" value="1"/>
</dbReference>
<dbReference type="InterPro" id="IPR005835">
    <property type="entry name" value="NTP_transferase_dom"/>
</dbReference>
<dbReference type="PROSITE" id="PS00808">
    <property type="entry name" value="ADP_GLC_PYROPHOSPH_1"/>
    <property type="match status" value="1"/>
</dbReference>
<name>A0A7C8GUM0_9BACI</name>
<dbReference type="EMBL" id="WEID01000016">
    <property type="protein sequence ID" value="KAB8138539.1"/>
    <property type="molecule type" value="Genomic_DNA"/>
</dbReference>
<dbReference type="PANTHER" id="PTHR43523:SF2">
    <property type="entry name" value="GLUCOSE-1-PHOSPHATE ADENYLYLTRANSFERASE"/>
    <property type="match status" value="1"/>
</dbReference>
<proteinExistence type="inferred from homology"/>
<reference evidence="12 13" key="1">
    <citation type="submission" date="2019-10" db="EMBL/GenBank/DDBJ databases">
        <title>Gracilibacillus sp. nov. isolated from rice seeds.</title>
        <authorList>
            <person name="He S."/>
        </authorList>
    </citation>
    <scope>NUCLEOTIDE SEQUENCE [LARGE SCALE GENOMIC DNA]</scope>
    <source>
        <strain evidence="12 13">TD8</strain>
    </source>
</reference>
<evidence type="ECO:0000256" key="9">
    <source>
        <dbReference type="HAMAP-Rule" id="MF_00624"/>
    </source>
</evidence>
<dbReference type="OrthoDB" id="9801810at2"/>
<evidence type="ECO:0000259" key="10">
    <source>
        <dbReference type="Pfam" id="PF00483"/>
    </source>
</evidence>
<dbReference type="Pfam" id="PF24894">
    <property type="entry name" value="Hexapep_GlmU"/>
    <property type="match status" value="1"/>
</dbReference>
<evidence type="ECO:0000256" key="5">
    <source>
        <dbReference type="ARBA" id="ARBA00022741"/>
    </source>
</evidence>
<keyword evidence="3 9" id="KW-0808">Transferase</keyword>
<dbReference type="GO" id="GO:0005524">
    <property type="term" value="F:ATP binding"/>
    <property type="evidence" value="ECO:0007669"/>
    <property type="project" value="UniProtKB-KW"/>
</dbReference>
<dbReference type="InterPro" id="IPR011831">
    <property type="entry name" value="ADP-Glc_PPase"/>
</dbReference>
<dbReference type="UniPathway" id="UPA00164"/>
<evidence type="ECO:0000256" key="8">
    <source>
        <dbReference type="ARBA" id="ARBA00023277"/>
    </source>
</evidence>
<dbReference type="GO" id="GO:0005978">
    <property type="term" value="P:glycogen biosynthetic process"/>
    <property type="evidence" value="ECO:0007669"/>
    <property type="project" value="UniProtKB-UniRule"/>
</dbReference>
<evidence type="ECO:0000256" key="1">
    <source>
        <dbReference type="ARBA" id="ARBA00010443"/>
    </source>
</evidence>
<comment type="caution">
    <text evidence="12">The sequence shown here is derived from an EMBL/GenBank/DDBJ whole genome shotgun (WGS) entry which is preliminary data.</text>
</comment>
<feature type="binding site" evidence="9">
    <location>
        <position position="99"/>
    </location>
    <ligand>
        <name>alpha-D-glucose 1-phosphate</name>
        <dbReference type="ChEBI" id="CHEBI:58601"/>
    </ligand>
</feature>
<dbReference type="CDD" id="cd04651">
    <property type="entry name" value="LbH_G1P_AT_C"/>
    <property type="match status" value="1"/>
</dbReference>
<dbReference type="SUPFAM" id="SSF53448">
    <property type="entry name" value="Nucleotide-diphospho-sugar transferases"/>
    <property type="match status" value="1"/>
</dbReference>
<keyword evidence="2 9" id="KW-0321">Glycogen metabolism</keyword>
<organism evidence="12 13">
    <name type="scientific">Gracilibacillus oryzae</name>
    <dbReference type="NCBI Taxonomy" id="1672701"/>
    <lineage>
        <taxon>Bacteria</taxon>
        <taxon>Bacillati</taxon>
        <taxon>Bacillota</taxon>
        <taxon>Bacilli</taxon>
        <taxon>Bacillales</taxon>
        <taxon>Bacillaceae</taxon>
        <taxon>Gracilibacillus</taxon>
    </lineage>
</organism>
<evidence type="ECO:0000256" key="7">
    <source>
        <dbReference type="ARBA" id="ARBA00023056"/>
    </source>
</evidence>
<sequence>MKKECVAMLLAGGIGKRLGQLTKDMAKPAVPFGGRYRIIDFVLSNCLQSNINTVGVLTQYQPLTLHKHIGVGKPWDLDRMDDGLAILSPFTQHNGGNWYEGTADAVTKNIHYIDQFDPQYVLILSGDHIYHMDYNELLTHHKATNADVTISVMEVPWKETSRFGIIHMNTDYEITSFEEKPLKTKSNLASMGIYVFKWSVLKECLQYDHNNAYSDHDFGKDILPYMLLNQKKMCAFPFRGYWKDVGTIQSYWDAHMDLLNGQFLLQLDQKDWMTYSHDNNHPPQLITETGSVHQSLINNGCIVSGMVESSVLFENVQVGNNSIVKNSVLHPGVRVGRHVSLDRVIVQEDVIIPDYTNINVPLSDEPIVLSKEFFIETQKVGGMKS</sequence>
<protein>
    <recommendedName>
        <fullName evidence="9">Glucose-1-phosphate adenylyltransferase</fullName>
        <ecNumber evidence="9">2.7.7.27</ecNumber>
    </recommendedName>
    <alternativeName>
        <fullName evidence="9">ADP-glucose pyrophosphorylase</fullName>
        <shortName evidence="9">ADPGlc PPase</shortName>
    </alternativeName>
    <alternativeName>
        <fullName evidence="9">ADP-glucose synthase</fullName>
    </alternativeName>
</protein>
<feature type="site" description="Could play a key role in the communication between the regulatory and the substrate sites" evidence="9">
    <location>
        <position position="98"/>
    </location>
</feature>
<dbReference type="NCBIfam" id="TIGR02091">
    <property type="entry name" value="glgC"/>
    <property type="match status" value="1"/>
</dbReference>